<accession>A0A0S2K053</accession>
<dbReference type="PROSITE" id="PS51257">
    <property type="entry name" value="PROKAR_LIPOPROTEIN"/>
    <property type="match status" value="1"/>
</dbReference>
<evidence type="ECO:0000313" key="2">
    <source>
        <dbReference type="EMBL" id="ALO41850.1"/>
    </source>
</evidence>
<feature type="chain" id="PRO_5006600905" evidence="1">
    <location>
        <begin position="25"/>
        <end position="268"/>
    </location>
</feature>
<dbReference type="AlphaFoldDB" id="A0A0S2K053"/>
<organism evidence="2 3">
    <name type="scientific">Pseudoalteromonas phenolica</name>
    <dbReference type="NCBI Taxonomy" id="161398"/>
    <lineage>
        <taxon>Bacteria</taxon>
        <taxon>Pseudomonadati</taxon>
        <taxon>Pseudomonadota</taxon>
        <taxon>Gammaproteobacteria</taxon>
        <taxon>Alteromonadales</taxon>
        <taxon>Pseudoalteromonadaceae</taxon>
        <taxon>Pseudoalteromonas</taxon>
    </lineage>
</organism>
<sequence>MRKLSILGIGLLLSSACSFTPQLAPELKLPKKPLLKKEVVFLTYKTKKNPVRIKSVQLPAHPIYKNNRVWVDPKSLQLTESQYQVVIDQLSELGLVIANNNDADYILNVQQLSVERTNDIDLQLESNKKIKSKSADVIKNNQSKQCSNYEVKVSFRLNHKKSADVVWIAQANINSQTFIDEPVVYKFTQQQVITNEQAVVDFINLHNTETARKQRFDQKVSIPKYQVVYQTSPLTKVSGLCNNQEVAAVTNNIEAHLIAELMAKLKVR</sequence>
<keyword evidence="3" id="KW-1185">Reference proteome</keyword>
<dbReference type="EMBL" id="CP013187">
    <property type="protein sequence ID" value="ALO41850.1"/>
    <property type="molecule type" value="Genomic_DNA"/>
</dbReference>
<dbReference type="OrthoDB" id="9812625at2"/>
<dbReference type="RefSeq" id="WP_058029551.1">
    <property type="nucleotide sequence ID" value="NZ_CP013187.1"/>
</dbReference>
<proteinExistence type="predicted"/>
<evidence type="ECO:0000256" key="1">
    <source>
        <dbReference type="SAM" id="SignalP"/>
    </source>
</evidence>
<dbReference type="Proteomes" id="UP000061457">
    <property type="component" value="Chromosome I"/>
</dbReference>
<dbReference type="PATRIC" id="fig|161398.10.peg.1365"/>
<protein>
    <submittedName>
        <fullName evidence="2">Signal peptide-containing protein</fullName>
    </submittedName>
</protein>
<reference evidence="3" key="1">
    <citation type="submission" date="2015-11" db="EMBL/GenBank/DDBJ databases">
        <authorList>
            <person name="Kim K.M."/>
        </authorList>
    </citation>
    <scope>NUCLEOTIDE SEQUENCE [LARGE SCALE GENOMIC DNA]</scope>
    <source>
        <strain evidence="3">KCTC 12086</strain>
    </source>
</reference>
<evidence type="ECO:0000313" key="3">
    <source>
        <dbReference type="Proteomes" id="UP000061457"/>
    </source>
</evidence>
<keyword evidence="1" id="KW-0732">Signal</keyword>
<gene>
    <name evidence="2" type="ORF">PP2015_1340</name>
</gene>
<dbReference type="KEGG" id="pphe:PP2015_1340"/>
<feature type="signal peptide" evidence="1">
    <location>
        <begin position="1"/>
        <end position="24"/>
    </location>
</feature>
<name>A0A0S2K053_9GAMM</name>
<dbReference type="STRING" id="161398.PP2015_1340"/>